<dbReference type="EMBL" id="BQNB010014345">
    <property type="protein sequence ID" value="GJT27061.1"/>
    <property type="molecule type" value="Genomic_DNA"/>
</dbReference>
<gene>
    <name evidence="2" type="ORF">Tco_0907336</name>
</gene>
<name>A0ABQ5CMG9_9ASTR</name>
<keyword evidence="2" id="KW-0548">Nucleotidyltransferase</keyword>
<dbReference type="Proteomes" id="UP001151760">
    <property type="component" value="Unassembled WGS sequence"/>
</dbReference>
<sequence length="292" mass="33128">MLKNTLALPEGSEDFVVYCDASHKGLGAVLMHREKVIAYASRQLKIHEKNYTTHGFRTWNKELNMRQRRWLELLSDYDCDIRYHPGGESKQAQIEAQKPENIINEDVGGMIEGYTQGETGTACRWDPMLIQQELDFLTMETKIVGHKVSTPLWWIVDDLTKSAHFLPIRENDPLDKLARLYLNRIVARHGIPCAAIISADRDGEMHLSNFGIISKKLGSDIKHEALRIIRNLTETTEISSEQAKDARAQDPTKSYAVIRKRSRWSSKLEIELCSKSHLGKESYGSVSGASSC</sequence>
<feature type="domain" description="Reverse transcriptase/retrotransposon-derived protein RNase H-like" evidence="1">
    <location>
        <begin position="4"/>
        <end position="54"/>
    </location>
</feature>
<keyword evidence="2" id="KW-0808">Transferase</keyword>
<accession>A0ABQ5CMG9</accession>
<dbReference type="GO" id="GO:0003964">
    <property type="term" value="F:RNA-directed DNA polymerase activity"/>
    <property type="evidence" value="ECO:0007669"/>
    <property type="project" value="UniProtKB-KW"/>
</dbReference>
<evidence type="ECO:0000313" key="3">
    <source>
        <dbReference type="Proteomes" id="UP001151760"/>
    </source>
</evidence>
<dbReference type="Pfam" id="PF17919">
    <property type="entry name" value="RT_RNaseH_2"/>
    <property type="match status" value="1"/>
</dbReference>
<protein>
    <submittedName>
        <fullName evidence="2">Reverse transcriptase domain-containing protein</fullName>
    </submittedName>
</protein>
<dbReference type="InterPro" id="IPR041577">
    <property type="entry name" value="RT_RNaseH_2"/>
</dbReference>
<evidence type="ECO:0000313" key="2">
    <source>
        <dbReference type="EMBL" id="GJT27061.1"/>
    </source>
</evidence>
<dbReference type="SUPFAM" id="SSF56672">
    <property type="entry name" value="DNA/RNA polymerases"/>
    <property type="match status" value="1"/>
</dbReference>
<reference evidence="2" key="2">
    <citation type="submission" date="2022-01" db="EMBL/GenBank/DDBJ databases">
        <authorList>
            <person name="Yamashiro T."/>
            <person name="Shiraishi A."/>
            <person name="Satake H."/>
            <person name="Nakayama K."/>
        </authorList>
    </citation>
    <scope>NUCLEOTIDE SEQUENCE</scope>
</reference>
<comment type="caution">
    <text evidence="2">The sequence shown here is derived from an EMBL/GenBank/DDBJ whole genome shotgun (WGS) entry which is preliminary data.</text>
</comment>
<organism evidence="2 3">
    <name type="scientific">Tanacetum coccineum</name>
    <dbReference type="NCBI Taxonomy" id="301880"/>
    <lineage>
        <taxon>Eukaryota</taxon>
        <taxon>Viridiplantae</taxon>
        <taxon>Streptophyta</taxon>
        <taxon>Embryophyta</taxon>
        <taxon>Tracheophyta</taxon>
        <taxon>Spermatophyta</taxon>
        <taxon>Magnoliopsida</taxon>
        <taxon>eudicotyledons</taxon>
        <taxon>Gunneridae</taxon>
        <taxon>Pentapetalae</taxon>
        <taxon>asterids</taxon>
        <taxon>campanulids</taxon>
        <taxon>Asterales</taxon>
        <taxon>Asteraceae</taxon>
        <taxon>Asteroideae</taxon>
        <taxon>Anthemideae</taxon>
        <taxon>Anthemidinae</taxon>
        <taxon>Tanacetum</taxon>
    </lineage>
</organism>
<reference evidence="2" key="1">
    <citation type="journal article" date="2022" name="Int. J. Mol. Sci.">
        <title>Draft Genome of Tanacetum Coccineum: Genomic Comparison of Closely Related Tanacetum-Family Plants.</title>
        <authorList>
            <person name="Yamashiro T."/>
            <person name="Shiraishi A."/>
            <person name="Nakayama K."/>
            <person name="Satake H."/>
        </authorList>
    </citation>
    <scope>NUCLEOTIDE SEQUENCE</scope>
</reference>
<dbReference type="InterPro" id="IPR043502">
    <property type="entry name" value="DNA/RNA_pol_sf"/>
</dbReference>
<keyword evidence="3" id="KW-1185">Reference proteome</keyword>
<evidence type="ECO:0000259" key="1">
    <source>
        <dbReference type="Pfam" id="PF17919"/>
    </source>
</evidence>
<dbReference type="PANTHER" id="PTHR34072">
    <property type="entry name" value="ENZYMATIC POLYPROTEIN-RELATED"/>
    <property type="match status" value="1"/>
</dbReference>
<keyword evidence="2" id="KW-0695">RNA-directed DNA polymerase</keyword>
<proteinExistence type="predicted"/>
<dbReference type="PANTHER" id="PTHR34072:SF52">
    <property type="entry name" value="RIBONUCLEASE H"/>
    <property type="match status" value="1"/>
</dbReference>